<proteinExistence type="predicted"/>
<gene>
    <name evidence="8" type="ORF">K469DRAFT_682123</name>
</gene>
<feature type="region of interest" description="Disordered" evidence="5">
    <location>
        <begin position="185"/>
        <end position="227"/>
    </location>
</feature>
<dbReference type="GO" id="GO:0001006">
    <property type="term" value="F:RNA polymerase III type 3 promoter sequence-specific DNA binding"/>
    <property type="evidence" value="ECO:0007669"/>
    <property type="project" value="TreeGrafter"/>
</dbReference>
<evidence type="ECO:0008006" key="10">
    <source>
        <dbReference type="Google" id="ProtNLM"/>
    </source>
</evidence>
<dbReference type="PANTHER" id="PTHR46621">
    <property type="entry name" value="SNRNA-ACTIVATING PROTEIN COMPLEX SUBUNIT 4"/>
    <property type="match status" value="1"/>
</dbReference>
<keyword evidence="9" id="KW-1185">Reference proteome</keyword>
<dbReference type="AlphaFoldDB" id="A0A6A6F180"/>
<dbReference type="InterPro" id="IPR001005">
    <property type="entry name" value="SANT/Myb"/>
</dbReference>
<organism evidence="8 9">
    <name type="scientific">Zopfia rhizophila CBS 207.26</name>
    <dbReference type="NCBI Taxonomy" id="1314779"/>
    <lineage>
        <taxon>Eukaryota</taxon>
        <taxon>Fungi</taxon>
        <taxon>Dikarya</taxon>
        <taxon>Ascomycota</taxon>
        <taxon>Pezizomycotina</taxon>
        <taxon>Dothideomycetes</taxon>
        <taxon>Dothideomycetes incertae sedis</taxon>
        <taxon>Zopfiaceae</taxon>
        <taxon>Zopfia</taxon>
    </lineage>
</organism>
<keyword evidence="3" id="KW-0804">Transcription</keyword>
<feature type="compositionally biased region" description="Polar residues" evidence="5">
    <location>
        <begin position="185"/>
        <end position="195"/>
    </location>
</feature>
<dbReference type="SMART" id="SM00717">
    <property type="entry name" value="SANT"/>
    <property type="match status" value="3"/>
</dbReference>
<evidence type="ECO:0000259" key="7">
    <source>
        <dbReference type="PROSITE" id="PS51294"/>
    </source>
</evidence>
<dbReference type="GO" id="GO:0019185">
    <property type="term" value="C:snRNA-activating protein complex"/>
    <property type="evidence" value="ECO:0007669"/>
    <property type="project" value="TreeGrafter"/>
</dbReference>
<evidence type="ECO:0000256" key="5">
    <source>
        <dbReference type="SAM" id="MobiDB-lite"/>
    </source>
</evidence>
<evidence type="ECO:0000313" key="9">
    <source>
        <dbReference type="Proteomes" id="UP000800200"/>
    </source>
</evidence>
<keyword evidence="4" id="KW-0539">Nucleus</keyword>
<feature type="domain" description="Myb-like" evidence="6">
    <location>
        <begin position="84"/>
        <end position="134"/>
    </location>
</feature>
<evidence type="ECO:0000313" key="8">
    <source>
        <dbReference type="EMBL" id="KAF2195886.1"/>
    </source>
</evidence>
<dbReference type="InterPro" id="IPR017930">
    <property type="entry name" value="Myb_dom"/>
</dbReference>
<keyword evidence="1" id="KW-0805">Transcription regulation</keyword>
<dbReference type="Gene3D" id="1.10.10.60">
    <property type="entry name" value="Homeodomain-like"/>
    <property type="match status" value="3"/>
</dbReference>
<dbReference type="PROSITE" id="PS50090">
    <property type="entry name" value="MYB_LIKE"/>
    <property type="match status" value="3"/>
</dbReference>
<dbReference type="GO" id="GO:0042795">
    <property type="term" value="P:snRNA transcription by RNA polymerase II"/>
    <property type="evidence" value="ECO:0007669"/>
    <property type="project" value="TreeGrafter"/>
</dbReference>
<accession>A0A6A6F180</accession>
<evidence type="ECO:0000256" key="4">
    <source>
        <dbReference type="ARBA" id="ARBA00023242"/>
    </source>
</evidence>
<feature type="compositionally biased region" description="Polar residues" evidence="5">
    <location>
        <begin position="216"/>
        <end position="227"/>
    </location>
</feature>
<dbReference type="PROSITE" id="PS51294">
    <property type="entry name" value="HTH_MYB"/>
    <property type="match status" value="2"/>
</dbReference>
<dbReference type="SUPFAM" id="SSF46689">
    <property type="entry name" value="Homeodomain-like"/>
    <property type="match status" value="1"/>
</dbReference>
<dbReference type="InterPro" id="IPR009057">
    <property type="entry name" value="Homeodomain-like_sf"/>
</dbReference>
<evidence type="ECO:0000259" key="6">
    <source>
        <dbReference type="PROSITE" id="PS50090"/>
    </source>
</evidence>
<dbReference type="OrthoDB" id="2143914at2759"/>
<dbReference type="Proteomes" id="UP000800200">
    <property type="component" value="Unassembled WGS sequence"/>
</dbReference>
<dbReference type="PANTHER" id="PTHR46621:SF1">
    <property type="entry name" value="SNRNA-ACTIVATING PROTEIN COMPLEX SUBUNIT 4"/>
    <property type="match status" value="1"/>
</dbReference>
<protein>
    <recommendedName>
        <fullName evidence="10">Homeodomain-like protein</fullName>
    </recommendedName>
</protein>
<dbReference type="Pfam" id="PF00249">
    <property type="entry name" value="Myb_DNA-binding"/>
    <property type="match status" value="1"/>
</dbReference>
<feature type="domain" description="Myb-like" evidence="6">
    <location>
        <begin position="18"/>
        <end position="83"/>
    </location>
</feature>
<keyword evidence="2" id="KW-0238">DNA-binding</keyword>
<feature type="domain" description="HTH myb-type" evidence="7">
    <location>
        <begin position="84"/>
        <end position="138"/>
    </location>
</feature>
<sequence>MDHQWGDRGTGRRNAAKRWTAEEDATLRELVMGSGIEFPFISVWSQFLLTVANVGEEAISWVDVSRHLSGRTNKDSRRRWTKIKDNFNRGIWSRDEDESLRVAVERFGQRWALVTEVVETRSPDQCQKRWRNALDPKISGTVSWSSEEDQLLRAAVSEMGKNWSQISDRYFPNRSPLSLSNRYTSFEQHSKNSTPPAGEPQPLNSSAVEKNPKSPPAQNNASVTDSSARFPEASNALIAPSWADVIDHSHFDEALEGSDLQFTWQDVPCDFVDDSMLAPNLDPTSRVDTTLPQEYVPYLVNSPSSNAPTLPTDVQMTAPSISTIRCQEVDLLPPNMSQASSCVPPHQPPSGAASSVLVLENLDDETRDAVLRLIWSKTRCTTLRLE</sequence>
<dbReference type="GO" id="GO:0042796">
    <property type="term" value="P:snRNA transcription by RNA polymerase III"/>
    <property type="evidence" value="ECO:0007669"/>
    <property type="project" value="TreeGrafter"/>
</dbReference>
<evidence type="ECO:0000256" key="1">
    <source>
        <dbReference type="ARBA" id="ARBA00023015"/>
    </source>
</evidence>
<dbReference type="InterPro" id="IPR051575">
    <property type="entry name" value="Myb-like_DNA-bd"/>
</dbReference>
<feature type="domain" description="Myb-like" evidence="6">
    <location>
        <begin position="143"/>
        <end position="187"/>
    </location>
</feature>
<dbReference type="GO" id="GO:0000978">
    <property type="term" value="F:RNA polymerase II cis-regulatory region sequence-specific DNA binding"/>
    <property type="evidence" value="ECO:0007669"/>
    <property type="project" value="TreeGrafter"/>
</dbReference>
<dbReference type="CDD" id="cd00167">
    <property type="entry name" value="SANT"/>
    <property type="match status" value="3"/>
</dbReference>
<reference evidence="8" key="1">
    <citation type="journal article" date="2020" name="Stud. Mycol.">
        <title>101 Dothideomycetes genomes: a test case for predicting lifestyles and emergence of pathogens.</title>
        <authorList>
            <person name="Haridas S."/>
            <person name="Albert R."/>
            <person name="Binder M."/>
            <person name="Bloem J."/>
            <person name="Labutti K."/>
            <person name="Salamov A."/>
            <person name="Andreopoulos B."/>
            <person name="Baker S."/>
            <person name="Barry K."/>
            <person name="Bills G."/>
            <person name="Bluhm B."/>
            <person name="Cannon C."/>
            <person name="Castanera R."/>
            <person name="Culley D."/>
            <person name="Daum C."/>
            <person name="Ezra D."/>
            <person name="Gonzalez J."/>
            <person name="Henrissat B."/>
            <person name="Kuo A."/>
            <person name="Liang C."/>
            <person name="Lipzen A."/>
            <person name="Lutzoni F."/>
            <person name="Magnuson J."/>
            <person name="Mondo S."/>
            <person name="Nolan M."/>
            <person name="Ohm R."/>
            <person name="Pangilinan J."/>
            <person name="Park H.-J."/>
            <person name="Ramirez L."/>
            <person name="Alfaro M."/>
            <person name="Sun H."/>
            <person name="Tritt A."/>
            <person name="Yoshinaga Y."/>
            <person name="Zwiers L.-H."/>
            <person name="Turgeon B."/>
            <person name="Goodwin S."/>
            <person name="Spatafora J."/>
            <person name="Crous P."/>
            <person name="Grigoriev I."/>
        </authorList>
    </citation>
    <scope>NUCLEOTIDE SEQUENCE</scope>
    <source>
        <strain evidence="8">CBS 207.26</strain>
    </source>
</reference>
<name>A0A6A6F180_9PEZI</name>
<dbReference type="Pfam" id="PF13921">
    <property type="entry name" value="Myb_DNA-bind_6"/>
    <property type="match status" value="1"/>
</dbReference>
<feature type="domain" description="HTH myb-type" evidence="7">
    <location>
        <begin position="143"/>
        <end position="191"/>
    </location>
</feature>
<dbReference type="EMBL" id="ML994610">
    <property type="protein sequence ID" value="KAF2195886.1"/>
    <property type="molecule type" value="Genomic_DNA"/>
</dbReference>
<evidence type="ECO:0000256" key="2">
    <source>
        <dbReference type="ARBA" id="ARBA00023125"/>
    </source>
</evidence>
<evidence type="ECO:0000256" key="3">
    <source>
        <dbReference type="ARBA" id="ARBA00023163"/>
    </source>
</evidence>